<evidence type="ECO:0000259" key="4">
    <source>
        <dbReference type="PROSITE" id="PS51207"/>
    </source>
</evidence>
<proteinExistence type="inferred from homology"/>
<dbReference type="EMBL" id="JANBOJ010000661">
    <property type="protein sequence ID" value="KAJ1718781.1"/>
    <property type="molecule type" value="Genomic_DNA"/>
</dbReference>
<evidence type="ECO:0000313" key="5">
    <source>
        <dbReference type="EMBL" id="KAJ1718781.1"/>
    </source>
</evidence>
<dbReference type="InterPro" id="IPR001683">
    <property type="entry name" value="PX_dom"/>
</dbReference>
<dbReference type="PROSITE" id="PS50195">
    <property type="entry name" value="PX"/>
    <property type="match status" value="1"/>
</dbReference>
<organism evidence="5 6">
    <name type="scientific">Coemansia erecta</name>
    <dbReference type="NCBI Taxonomy" id="147472"/>
    <lineage>
        <taxon>Eukaryota</taxon>
        <taxon>Fungi</taxon>
        <taxon>Fungi incertae sedis</taxon>
        <taxon>Zoopagomycota</taxon>
        <taxon>Kickxellomycotina</taxon>
        <taxon>Kickxellomycetes</taxon>
        <taxon>Kickxellales</taxon>
        <taxon>Kickxellaceae</taxon>
        <taxon>Coemansia</taxon>
    </lineage>
</organism>
<feature type="region of interest" description="Disordered" evidence="2">
    <location>
        <begin position="623"/>
        <end position="675"/>
    </location>
</feature>
<feature type="compositionally biased region" description="Low complexity" evidence="2">
    <location>
        <begin position="908"/>
        <end position="926"/>
    </location>
</feature>
<sequence>VLVGGWLPLVTRQLRGQRSGDVAWHPAMGPGGLVEERRVRAHVRRVVDLVVPLVLAPAQASFAPHRVLVREILAGAVLAPVVMSLADPDTLNQLVEGQLAKLIREQHMVSELRGALDQQAAQSEEAAGGRGDEEEEDEGVQTYEQFMQSIDGCRDAEQLDQITEEIVAQIRKRRILIMGQGAQDIVHGQRVADIIVYINRLYVAKRRAERRRQDLVQRRRAAPPTLKQQQQKQSRASMYYAQRDDPATLGPPQFTLREILTNVWSLSAFAEHMEQAGLQMLLEFWVNTEGVRTARARQANVVASLWKTYFTLRVDELAADDLVEDAISRVQRWLKPLRLEGSLDLDTGRLTAEVCGEALARIFAVQEAVFAHVERKVFPGFLASPLYSRVLREYYVTPRREHREGRLFSGEPLAEEGEGEEQVVAERAEPPEPLEPPEPRKPARRMSLVRSVTGTLTRRPAASEASSSSPPPSAPRKWNLSLRAAADAPQVSMTAATAASSMAAAAAVAAADDEQLDRMSQQQVPLPPRRRERSIACLTEALADSPVSAPPAHVTTTTTTTTRSPAASVHSLPLASEPAALPRRRSVRVGRAEVRRLSASLRSIALGGEPADQALQMSALNDLDSHSEAEEEAEAEAEEEGVGQQRQRLGSAGDIVRPDSPSPSSCSELSADSQSDGEHVETLVLARVLTPAAPGDLFVDERLARVVHAETRKTHQMAIVRALMRQAETRRRPHEQRVLRASYLSLRREVREAHEQAAIYRQALADHDLRGKRVHIPRAVTESAAAAAAASAEAGGGESFVRYLIEVHQSLPPQYASVHAPAGWVVGRRYREFFAMHRELRAEVPEEMRGIEMPARTPLGRLLGARDVDVRRRALEKYLQALVRHPAICRARALRLFLSSAAPPPPAHSSSSSSSFPSSDAPLADAGEQAPGDGWIERIQKTVGEDIGQVTGAESMLELIVQELGAHVAMQQPLPPAGAFVDPLSDLFVECFGLQSRRNWLRRQAISVLLRHIFGGTVERRIRDLLMSLVAPEMLARHVAGLRTSLWPEVGGGRPGVYAKFRGFGKRGEEEKARSAGRAREMFLAYVPRALGAMVGKRNAREGAQRLFDAVQSPAHNLNLVLHLFDAAVAAAFPEVRFQMDWRPAEAS</sequence>
<dbReference type="Gene3D" id="3.30.1520.10">
    <property type="entry name" value="Phox-like domain"/>
    <property type="match status" value="1"/>
</dbReference>
<dbReference type="AlphaFoldDB" id="A0A9W8CNS1"/>
<comment type="caution">
    <text evidence="5">The sequence shown here is derived from an EMBL/GenBank/DDBJ whole genome shotgun (WGS) entry which is preliminary data.</text>
</comment>
<evidence type="ECO:0000313" key="6">
    <source>
        <dbReference type="Proteomes" id="UP001149813"/>
    </source>
</evidence>
<dbReference type="InterPro" id="IPR003114">
    <property type="entry name" value="Phox_assoc"/>
</dbReference>
<evidence type="ECO:0000256" key="2">
    <source>
        <dbReference type="SAM" id="MobiDB-lite"/>
    </source>
</evidence>
<feature type="region of interest" description="Disordered" evidence="2">
    <location>
        <begin position="214"/>
        <end position="238"/>
    </location>
</feature>
<feature type="compositionally biased region" description="Low complexity" evidence="2">
    <location>
        <begin position="658"/>
        <end position="673"/>
    </location>
</feature>
<dbReference type="Pfam" id="PF08628">
    <property type="entry name" value="Nexin_C"/>
    <property type="match status" value="1"/>
</dbReference>
<accession>A0A9W8CNS1</accession>
<dbReference type="GO" id="GO:0035091">
    <property type="term" value="F:phosphatidylinositol binding"/>
    <property type="evidence" value="ECO:0007669"/>
    <property type="project" value="InterPro"/>
</dbReference>
<dbReference type="PANTHER" id="PTHR22775">
    <property type="entry name" value="SORTING NEXIN"/>
    <property type="match status" value="1"/>
</dbReference>
<feature type="compositionally biased region" description="Acidic residues" evidence="2">
    <location>
        <begin position="413"/>
        <end position="423"/>
    </location>
</feature>
<dbReference type="PROSITE" id="PS51207">
    <property type="entry name" value="PXA"/>
    <property type="match status" value="1"/>
</dbReference>
<dbReference type="InterPro" id="IPR036871">
    <property type="entry name" value="PX_dom_sf"/>
</dbReference>
<dbReference type="SMART" id="SM00312">
    <property type="entry name" value="PX"/>
    <property type="match status" value="1"/>
</dbReference>
<name>A0A9W8CNS1_9FUNG</name>
<reference evidence="5" key="1">
    <citation type="submission" date="2022-07" db="EMBL/GenBank/DDBJ databases">
        <title>Phylogenomic reconstructions and comparative analyses of Kickxellomycotina fungi.</title>
        <authorList>
            <person name="Reynolds N.K."/>
            <person name="Stajich J.E."/>
            <person name="Barry K."/>
            <person name="Grigoriev I.V."/>
            <person name="Crous P."/>
            <person name="Smith M.E."/>
        </authorList>
    </citation>
    <scope>NUCLEOTIDE SEQUENCE</scope>
    <source>
        <strain evidence="5">NBRC 32514</strain>
    </source>
</reference>
<feature type="compositionally biased region" description="Acidic residues" evidence="2">
    <location>
        <begin position="629"/>
        <end position="641"/>
    </location>
</feature>
<evidence type="ECO:0000259" key="3">
    <source>
        <dbReference type="PROSITE" id="PS50195"/>
    </source>
</evidence>
<feature type="region of interest" description="Disordered" evidence="2">
    <location>
        <begin position="904"/>
        <end position="931"/>
    </location>
</feature>
<dbReference type="PANTHER" id="PTHR22775:SF3">
    <property type="entry name" value="SORTING NEXIN-13"/>
    <property type="match status" value="1"/>
</dbReference>
<gene>
    <name evidence="5" type="primary">TRM8_4</name>
    <name evidence="5" type="ORF">LPJ53_006316</name>
</gene>
<dbReference type="OrthoDB" id="120967at2759"/>
<dbReference type="InterPro" id="IPR036305">
    <property type="entry name" value="RGS_sf"/>
</dbReference>
<keyword evidence="6" id="KW-1185">Reference proteome</keyword>
<dbReference type="Proteomes" id="UP001149813">
    <property type="component" value="Unassembled WGS sequence"/>
</dbReference>
<dbReference type="InterPro" id="IPR044926">
    <property type="entry name" value="RGS_subdomain_2"/>
</dbReference>
<feature type="domain" description="PXA" evidence="4">
    <location>
        <begin position="1"/>
        <end position="103"/>
    </location>
</feature>
<evidence type="ECO:0000256" key="1">
    <source>
        <dbReference type="ARBA" id="ARBA00010883"/>
    </source>
</evidence>
<feature type="region of interest" description="Disordered" evidence="2">
    <location>
        <begin position="119"/>
        <end position="139"/>
    </location>
</feature>
<protein>
    <submittedName>
        <fullName evidence="5">tRNA (Guanine-N(7)-)-methyltransferase (tRNA(m7G46)-methyltransferase)</fullName>
    </submittedName>
</protein>
<dbReference type="InterPro" id="IPR013937">
    <property type="entry name" value="Sorting_nexin_C"/>
</dbReference>
<feature type="region of interest" description="Disordered" evidence="2">
    <location>
        <begin position="546"/>
        <end position="570"/>
    </location>
</feature>
<comment type="similarity">
    <text evidence="1">Belongs to the sorting nexin family.</text>
</comment>
<dbReference type="Pfam" id="PF00787">
    <property type="entry name" value="PX"/>
    <property type="match status" value="1"/>
</dbReference>
<dbReference type="Gene3D" id="1.10.167.10">
    <property type="entry name" value="Regulator of G-protein Signalling 4, domain 2"/>
    <property type="match status" value="1"/>
</dbReference>
<feature type="compositionally biased region" description="Polar residues" evidence="2">
    <location>
        <begin position="226"/>
        <end position="236"/>
    </location>
</feature>
<dbReference type="Pfam" id="PF02194">
    <property type="entry name" value="PXA"/>
    <property type="match status" value="1"/>
</dbReference>
<feature type="domain" description="PX" evidence="3">
    <location>
        <begin position="781"/>
        <end position="905"/>
    </location>
</feature>
<feature type="region of interest" description="Disordered" evidence="2">
    <location>
        <begin position="406"/>
        <end position="477"/>
    </location>
</feature>
<dbReference type="SUPFAM" id="SSF64268">
    <property type="entry name" value="PX domain"/>
    <property type="match status" value="1"/>
</dbReference>
<dbReference type="SUPFAM" id="SSF48097">
    <property type="entry name" value="Regulator of G-protein signaling, RGS"/>
    <property type="match status" value="1"/>
</dbReference>
<feature type="non-terminal residue" evidence="5">
    <location>
        <position position="1"/>
    </location>
</feature>